<feature type="DNA-binding region" description="H-T-H motif" evidence="4">
    <location>
        <begin position="24"/>
        <end position="43"/>
    </location>
</feature>
<dbReference type="EMBL" id="MRBO01000632">
    <property type="protein sequence ID" value="KAB2582844.1"/>
    <property type="molecule type" value="Genomic_DNA"/>
</dbReference>
<dbReference type="SUPFAM" id="SSF46689">
    <property type="entry name" value="Homeodomain-like"/>
    <property type="match status" value="1"/>
</dbReference>
<evidence type="ECO:0000313" key="6">
    <source>
        <dbReference type="Proteomes" id="UP000325576"/>
    </source>
</evidence>
<keyword evidence="2 4" id="KW-0238">DNA-binding</keyword>
<dbReference type="Pfam" id="PF00440">
    <property type="entry name" value="TetR_N"/>
    <property type="match status" value="1"/>
</dbReference>
<reference evidence="5 6" key="1">
    <citation type="journal article" date="2017" name="Poromechanics V (2013)">
        <title>Genomic Characterization of the Arsenic-Tolerant Actinobacterium, &lt;i&gt;Rhodococcus erythropolis&lt;/i&gt; S43.</title>
        <authorList>
            <person name="Retamal-Morales G."/>
            <person name="Mehnert M."/>
            <person name="Schwabe R."/>
            <person name="Tischler D."/>
            <person name="Schloemann M."/>
            <person name="Levican G.J."/>
        </authorList>
    </citation>
    <scope>NUCLEOTIDE SEQUENCE [LARGE SCALE GENOMIC DNA]</scope>
    <source>
        <strain evidence="5 6">S43</strain>
    </source>
</reference>
<evidence type="ECO:0000256" key="2">
    <source>
        <dbReference type="ARBA" id="ARBA00023125"/>
    </source>
</evidence>
<dbReference type="Pfam" id="PF16925">
    <property type="entry name" value="TetR_C_13"/>
    <property type="match status" value="1"/>
</dbReference>
<dbReference type="PRINTS" id="PR00455">
    <property type="entry name" value="HTHTETR"/>
</dbReference>
<sequence>MGSAERLIASMQELLWERGYSGTSPRAVQEMADVGQGSMYHHFQGKADLAVAAEHLMGRELQTQINERLSSGKTTVDKIAAFLTIDEHVLRGCRLGRLVQDTEVASNDELRAPIQTMFVWIQQNIASTLEDGRSNGEIRPDANIEALAATILAVRQGAYVLARAAQSEEPFRKAADGLIEMLTHGVCV</sequence>
<dbReference type="InterPro" id="IPR036271">
    <property type="entry name" value="Tet_transcr_reg_TetR-rel_C_sf"/>
</dbReference>
<evidence type="ECO:0000256" key="3">
    <source>
        <dbReference type="ARBA" id="ARBA00023163"/>
    </source>
</evidence>
<organism evidence="5 6">
    <name type="scientific">Rhodococcus erythropolis</name>
    <name type="common">Arthrobacter picolinophilus</name>
    <dbReference type="NCBI Taxonomy" id="1833"/>
    <lineage>
        <taxon>Bacteria</taxon>
        <taxon>Bacillati</taxon>
        <taxon>Actinomycetota</taxon>
        <taxon>Actinomycetes</taxon>
        <taxon>Mycobacteriales</taxon>
        <taxon>Nocardiaceae</taxon>
        <taxon>Rhodococcus</taxon>
        <taxon>Rhodococcus erythropolis group</taxon>
    </lineage>
</organism>
<dbReference type="PANTHER" id="PTHR47506:SF3">
    <property type="entry name" value="HTH-TYPE TRANSCRIPTIONAL REGULATOR LMRA"/>
    <property type="match status" value="1"/>
</dbReference>
<dbReference type="AlphaFoldDB" id="A0A0C2VI07"/>
<evidence type="ECO:0000256" key="4">
    <source>
        <dbReference type="PROSITE-ProRule" id="PRU00335"/>
    </source>
</evidence>
<dbReference type="Proteomes" id="UP000325576">
    <property type="component" value="Unassembled WGS sequence"/>
</dbReference>
<gene>
    <name evidence="5" type="ORF">BS297_23665</name>
</gene>
<evidence type="ECO:0000256" key="1">
    <source>
        <dbReference type="ARBA" id="ARBA00023015"/>
    </source>
</evidence>
<comment type="caution">
    <text evidence="5">The sequence shown here is derived from an EMBL/GenBank/DDBJ whole genome shotgun (WGS) entry which is preliminary data.</text>
</comment>
<protein>
    <submittedName>
        <fullName evidence="5">TetR family transcriptional regulator</fullName>
    </submittedName>
</protein>
<accession>A0A0C2VI07</accession>
<name>A0A0C2VI07_RHOER</name>
<keyword evidence="1" id="KW-0805">Transcription regulation</keyword>
<dbReference type="InterPro" id="IPR009057">
    <property type="entry name" value="Homeodomain-like_sf"/>
</dbReference>
<evidence type="ECO:0000313" key="5">
    <source>
        <dbReference type="EMBL" id="KAB2582844.1"/>
    </source>
</evidence>
<keyword evidence="3" id="KW-0804">Transcription</keyword>
<dbReference type="PROSITE" id="PS50977">
    <property type="entry name" value="HTH_TETR_2"/>
    <property type="match status" value="1"/>
</dbReference>
<dbReference type="InterPro" id="IPR001647">
    <property type="entry name" value="HTH_TetR"/>
</dbReference>
<dbReference type="SUPFAM" id="SSF48498">
    <property type="entry name" value="Tetracyclin repressor-like, C-terminal domain"/>
    <property type="match status" value="1"/>
</dbReference>
<dbReference type="Gene3D" id="1.10.357.10">
    <property type="entry name" value="Tetracycline Repressor, domain 2"/>
    <property type="match status" value="1"/>
</dbReference>
<proteinExistence type="predicted"/>
<dbReference type="PANTHER" id="PTHR47506">
    <property type="entry name" value="TRANSCRIPTIONAL REGULATORY PROTEIN"/>
    <property type="match status" value="1"/>
</dbReference>
<dbReference type="InterPro" id="IPR011075">
    <property type="entry name" value="TetR_C"/>
</dbReference>
<dbReference type="RefSeq" id="WP_042953486.1">
    <property type="nucleotide sequence ID" value="NZ_CP195194.1"/>
</dbReference>
<dbReference type="GO" id="GO:0003677">
    <property type="term" value="F:DNA binding"/>
    <property type="evidence" value="ECO:0007669"/>
    <property type="project" value="UniProtKB-UniRule"/>
</dbReference>